<keyword evidence="2" id="KW-0963">Cytoplasm</keyword>
<dbReference type="PROSITE" id="PS51857">
    <property type="entry name" value="CSD_2"/>
    <property type="match status" value="2"/>
</dbReference>
<dbReference type="SUPFAM" id="SSF50249">
    <property type="entry name" value="Nucleic acid-binding proteins"/>
    <property type="match status" value="3"/>
</dbReference>
<evidence type="ECO:0000313" key="10">
    <source>
        <dbReference type="RefSeq" id="XP_026681006.1"/>
    </source>
</evidence>
<evidence type="ECO:0000256" key="2">
    <source>
        <dbReference type="ARBA" id="ARBA00022490"/>
    </source>
</evidence>
<dbReference type="Pfam" id="PF23456">
    <property type="entry name" value="CSDE1"/>
    <property type="match status" value="2"/>
</dbReference>
<dbReference type="InterPro" id="IPR002059">
    <property type="entry name" value="CSP_DNA-bd"/>
</dbReference>
<dbReference type="Gene3D" id="2.40.50.140">
    <property type="entry name" value="Nucleic acid-binding proteins"/>
    <property type="match status" value="3"/>
</dbReference>
<evidence type="ECO:0000259" key="8">
    <source>
        <dbReference type="PROSITE" id="PS51938"/>
    </source>
</evidence>
<evidence type="ECO:0000259" key="7">
    <source>
        <dbReference type="PROSITE" id="PS51857"/>
    </source>
</evidence>
<organism evidence="9 10">
    <name type="scientific">Diaphorina citri</name>
    <name type="common">Asian citrus psyllid</name>
    <dbReference type="NCBI Taxonomy" id="121845"/>
    <lineage>
        <taxon>Eukaryota</taxon>
        <taxon>Metazoa</taxon>
        <taxon>Ecdysozoa</taxon>
        <taxon>Arthropoda</taxon>
        <taxon>Hexapoda</taxon>
        <taxon>Insecta</taxon>
        <taxon>Pterygota</taxon>
        <taxon>Neoptera</taxon>
        <taxon>Paraneoptera</taxon>
        <taxon>Hemiptera</taxon>
        <taxon>Sternorrhyncha</taxon>
        <taxon>Psylloidea</taxon>
        <taxon>Psyllidae</taxon>
        <taxon>Diaphorininae</taxon>
        <taxon>Diaphorina</taxon>
    </lineage>
</organism>
<dbReference type="PANTHER" id="PTHR12913">
    <property type="entry name" value="UNR PROTEIN N-RAS UPSTREAM GENE PROTEIN"/>
    <property type="match status" value="1"/>
</dbReference>
<dbReference type="GO" id="GO:0003723">
    <property type="term" value="F:RNA binding"/>
    <property type="evidence" value="ECO:0007669"/>
    <property type="project" value="UniProtKB-KW"/>
</dbReference>
<dbReference type="GeneID" id="103511455"/>
<dbReference type="GO" id="GO:0005737">
    <property type="term" value="C:cytoplasm"/>
    <property type="evidence" value="ECO:0007669"/>
    <property type="project" value="UniProtKB-SubCell"/>
</dbReference>
<reference evidence="10" key="1">
    <citation type="submission" date="2025-08" db="UniProtKB">
        <authorList>
            <consortium name="RefSeq"/>
        </authorList>
    </citation>
    <scope>IDENTIFICATION</scope>
</reference>
<dbReference type="InterPro" id="IPR011129">
    <property type="entry name" value="CSD"/>
</dbReference>
<dbReference type="PROSITE" id="PS51938">
    <property type="entry name" value="SUZ_C"/>
    <property type="match status" value="1"/>
</dbReference>
<dbReference type="PaxDb" id="121845-A0A3Q0IXN3"/>
<evidence type="ECO:0000256" key="4">
    <source>
        <dbReference type="ARBA" id="ARBA00022884"/>
    </source>
</evidence>
<feature type="domain" description="SUZ-C" evidence="8">
    <location>
        <begin position="721"/>
        <end position="761"/>
    </location>
</feature>
<keyword evidence="9" id="KW-1185">Reference proteome</keyword>
<dbReference type="Pfam" id="PF00313">
    <property type="entry name" value="CSD"/>
    <property type="match status" value="1"/>
</dbReference>
<name>A0A3Q0IXN3_DIACI</name>
<dbReference type="STRING" id="121845.A0A3Q0IXN3"/>
<gene>
    <name evidence="10" type="primary">LOC103511455</name>
</gene>
<feature type="domain" description="CSD" evidence="7">
    <location>
        <begin position="650"/>
        <end position="715"/>
    </location>
</feature>
<dbReference type="CDD" id="cd04458">
    <property type="entry name" value="CSP_CDS"/>
    <property type="match status" value="1"/>
</dbReference>
<dbReference type="Proteomes" id="UP000079169">
    <property type="component" value="Unplaced"/>
</dbReference>
<dbReference type="InterPro" id="IPR024642">
    <property type="entry name" value="SUZ-C"/>
</dbReference>
<proteinExistence type="inferred from homology"/>
<keyword evidence="3" id="KW-0677">Repeat</keyword>
<dbReference type="InterPro" id="IPR019844">
    <property type="entry name" value="CSD_CS"/>
</dbReference>
<comment type="similarity">
    <text evidence="5">Belongs to the UNR family.</text>
</comment>
<feature type="region of interest" description="Disordered" evidence="6">
    <location>
        <begin position="736"/>
        <end position="770"/>
    </location>
</feature>
<evidence type="ECO:0000256" key="5">
    <source>
        <dbReference type="ARBA" id="ARBA00044751"/>
    </source>
</evidence>
<feature type="region of interest" description="Disordered" evidence="6">
    <location>
        <begin position="100"/>
        <end position="142"/>
    </location>
</feature>
<dbReference type="AlphaFoldDB" id="A0A3Q0IXN3"/>
<dbReference type="KEGG" id="dci:103511455"/>
<dbReference type="RefSeq" id="XP_026681006.1">
    <property type="nucleotide sequence ID" value="XM_026825205.1"/>
</dbReference>
<dbReference type="InterPro" id="IPR012340">
    <property type="entry name" value="NA-bd_OB-fold"/>
</dbReference>
<dbReference type="InterPro" id="IPR056400">
    <property type="entry name" value="CSDE1"/>
</dbReference>
<evidence type="ECO:0000313" key="9">
    <source>
        <dbReference type="Proteomes" id="UP000079169"/>
    </source>
</evidence>
<accession>A0A3Q0IXN3</accession>
<protein>
    <submittedName>
        <fullName evidence="10">Cold shock domain-containing protein E1-like</fullName>
    </submittedName>
</protein>
<evidence type="ECO:0000256" key="3">
    <source>
        <dbReference type="ARBA" id="ARBA00022737"/>
    </source>
</evidence>
<dbReference type="PANTHER" id="PTHR12913:SF1">
    <property type="entry name" value="COLD SHOCK DOMAIN-CONTAINING PROTEIN E1"/>
    <property type="match status" value="1"/>
</dbReference>
<evidence type="ECO:0000256" key="1">
    <source>
        <dbReference type="ARBA" id="ARBA00004496"/>
    </source>
</evidence>
<evidence type="ECO:0000256" key="6">
    <source>
        <dbReference type="SAM" id="MobiDB-lite"/>
    </source>
</evidence>
<dbReference type="Pfam" id="PF12901">
    <property type="entry name" value="SUZ-C"/>
    <property type="match status" value="1"/>
</dbReference>
<sequence>MSLQGAGLNNFRSITGAGANNVGGGGSSGGLLGSSGGSGPFGNSSHAGYNHLNVSLFAAKNDLHGAGGNSLFSSSGYNSSSASVPPPMNYNMFGSNHNNNNSSNARFPPIGTFSASNPSAGGLGGGGGNMNRNFRTGDSLPPSQGKEVAVNLSLLPRGSVVFEDITEDIVKGQVLKPLERGLPRHPNTDPLPGRIRYRAPDHSEVEIPFGEKDQRGDFTLKHGDWVQFQVATDRRDSLRRATRISLLHESFLVSGERREQGVVTSLSPSEGYGWVRSAEREPRLAFKLGEVLDRSERELKVNDEVEFTTVQDTTLSAGGARGQTQYSAIRMIRLSPGTVQFELCNFLNKSPSGQDKSQESGVIAYNNVDGAFTKSIIYFTKDCCDPKSIPSLGDKSPSGQDKSQESGVIAYNNVDGAFTKSIIYFTKDCCDPKSIPSLGDKVEFNVCQVKSNKQLVAVEIRKLDLVPAASQQQNQQQQYNTNNMMPQVSSASAPSYKFYGNTDKLKLASDNMGNGLSPSNGNSAYLTANGGNVATSGSNGTGQGFGTLAQGFIAALKDGFGFIETDKHDREVFFHFSNFDGDVNSLELGLEVEYTLGSRNSTGGSCLSAENVRPLPKGTIPHQASVSSDAPVYEGIVMRPLRSVNPDQAQYSGLVKEGTPGLFGFLNYELEEGKKLFFHTSEVKDGASLGPGDQVEFVLVTNHRTGKSSACNVVKINENQVRPERLISRLRTTSLEDNGPKMTVTRQPRGPDGSRGFGMALRAKHTPGVV</sequence>
<keyword evidence="4" id="KW-0694">RNA-binding</keyword>
<comment type="subcellular location">
    <subcellularLocation>
        <location evidence="1">Cytoplasm</location>
    </subcellularLocation>
</comment>
<dbReference type="SMART" id="SM00357">
    <property type="entry name" value="CSP"/>
    <property type="match status" value="3"/>
</dbReference>
<feature type="domain" description="CSD" evidence="7">
    <location>
        <begin position="548"/>
        <end position="614"/>
    </location>
</feature>
<dbReference type="PROSITE" id="PS00352">
    <property type="entry name" value="CSD_1"/>
    <property type="match status" value="1"/>
</dbReference>